<protein>
    <recommendedName>
        <fullName evidence="3">N-acetyltransferase domain-containing protein</fullName>
    </recommendedName>
</protein>
<gene>
    <name evidence="1" type="ORF">J2I48_15885</name>
</gene>
<proteinExistence type="predicted"/>
<dbReference type="RefSeq" id="WP_207336450.1">
    <property type="nucleotide sequence ID" value="NZ_JAFMYU010000012.1"/>
</dbReference>
<dbReference type="EMBL" id="JAFMYU010000012">
    <property type="protein sequence ID" value="MBO0932493.1"/>
    <property type="molecule type" value="Genomic_DNA"/>
</dbReference>
<evidence type="ECO:0008006" key="3">
    <source>
        <dbReference type="Google" id="ProtNLM"/>
    </source>
</evidence>
<evidence type="ECO:0000313" key="2">
    <source>
        <dbReference type="Proteomes" id="UP000664795"/>
    </source>
</evidence>
<keyword evidence="2" id="KW-1185">Reference proteome</keyword>
<dbReference type="PANTHER" id="PTHR41368:SF1">
    <property type="entry name" value="PROTEIN YGHO"/>
    <property type="match status" value="1"/>
</dbReference>
<evidence type="ECO:0000313" key="1">
    <source>
        <dbReference type="EMBL" id="MBO0932493.1"/>
    </source>
</evidence>
<name>A0A939G9X4_9BACT</name>
<dbReference type="InterPro" id="IPR016181">
    <property type="entry name" value="Acyl_CoA_acyltransferase"/>
</dbReference>
<dbReference type="SUPFAM" id="SSF55729">
    <property type="entry name" value="Acyl-CoA N-acyltransferases (Nat)"/>
    <property type="match status" value="1"/>
</dbReference>
<dbReference type="AlphaFoldDB" id="A0A939G9X4"/>
<dbReference type="Proteomes" id="UP000664795">
    <property type="component" value="Unassembled WGS sequence"/>
</dbReference>
<sequence>MQLLEVGTDVALRREFLELPVRLYTNDPCWIRPLDDDLESVFDPKRNKLFETGECIRWVLKNEAGQTIGRVAAFVNGKTLKAEKDQSGRGTATGGMGFFECIDDQKAAFFLFDTCREWLAARGMEAMEGPINFGDRDRWWGLLVEGFDKEPNYGMPYTKPYYVPFFEAYGFQDYFQQHTFSLAINYDELMENGMQQKVLDRAQAILDNPEYTFEHIQKNKLPQYAADFAEIYTKAWAKILGTPDMTTEKALKLMQQMKPVMEENLVWFGYHGSGPTRQPVAFFIMLPELNQYFKHVNGKMDLKGKLTFLYHKLLKPTNKAFGVIFGVVPDFQGKGIESAIAIAYPSREVWGGKKHQFNALELNWIGDFNVRMIRFSKMLGGKISKRHITYRYLFDREKEFKRHKVI</sequence>
<dbReference type="InterPro" id="IPR039968">
    <property type="entry name" value="BcerS-like"/>
</dbReference>
<organism evidence="1 2">
    <name type="scientific">Fibrella aquatilis</name>
    <dbReference type="NCBI Taxonomy" id="2817059"/>
    <lineage>
        <taxon>Bacteria</taxon>
        <taxon>Pseudomonadati</taxon>
        <taxon>Bacteroidota</taxon>
        <taxon>Cytophagia</taxon>
        <taxon>Cytophagales</taxon>
        <taxon>Spirosomataceae</taxon>
        <taxon>Fibrella</taxon>
    </lineage>
</organism>
<dbReference type="PANTHER" id="PTHR41368">
    <property type="entry name" value="PROTEIN YGHO"/>
    <property type="match status" value="1"/>
</dbReference>
<comment type="caution">
    <text evidence="1">The sequence shown here is derived from an EMBL/GenBank/DDBJ whole genome shotgun (WGS) entry which is preliminary data.</text>
</comment>
<accession>A0A939G9X4</accession>
<reference evidence="1 2" key="1">
    <citation type="submission" date="2021-03" db="EMBL/GenBank/DDBJ databases">
        <title>Fibrella sp. HMF5036 genome sequencing and assembly.</title>
        <authorList>
            <person name="Kang H."/>
            <person name="Kim H."/>
            <person name="Bae S."/>
            <person name="Joh K."/>
        </authorList>
    </citation>
    <scope>NUCLEOTIDE SEQUENCE [LARGE SCALE GENOMIC DNA]</scope>
    <source>
        <strain evidence="1 2">HMF5036</strain>
    </source>
</reference>